<keyword evidence="3" id="KW-1185">Reference proteome</keyword>
<dbReference type="Proteomes" id="UP000054978">
    <property type="component" value="Unassembled WGS sequence"/>
</dbReference>
<keyword evidence="1" id="KW-0812">Transmembrane</keyword>
<evidence type="ECO:0000256" key="1">
    <source>
        <dbReference type="SAM" id="Phobius"/>
    </source>
</evidence>
<evidence type="ECO:0000313" key="2">
    <source>
        <dbReference type="EMBL" id="SAK46880.1"/>
    </source>
</evidence>
<name>A0A157ZMY4_9BURK</name>
<evidence type="ECO:0000313" key="3">
    <source>
        <dbReference type="Proteomes" id="UP000054978"/>
    </source>
</evidence>
<dbReference type="RefSeq" id="WP_244197561.1">
    <property type="nucleotide sequence ID" value="NZ_FCOB02000003.1"/>
</dbReference>
<protein>
    <submittedName>
        <fullName evidence="2">NnrS family protein</fullName>
    </submittedName>
</protein>
<reference evidence="2" key="1">
    <citation type="submission" date="2016-01" db="EMBL/GenBank/DDBJ databases">
        <authorList>
            <person name="Peeters C."/>
        </authorList>
    </citation>
    <scope>NUCLEOTIDE SEQUENCE [LARGE SCALE GENOMIC DNA]</scope>
    <source>
        <strain evidence="2">LMG 29326</strain>
    </source>
</reference>
<feature type="transmembrane region" description="Helical" evidence="1">
    <location>
        <begin position="21"/>
        <end position="41"/>
    </location>
</feature>
<dbReference type="Pfam" id="PF05940">
    <property type="entry name" value="NnrS"/>
    <property type="match status" value="1"/>
</dbReference>
<organism evidence="2 3">
    <name type="scientific">Caballeronia ptereochthonis</name>
    <dbReference type="NCBI Taxonomy" id="1777144"/>
    <lineage>
        <taxon>Bacteria</taxon>
        <taxon>Pseudomonadati</taxon>
        <taxon>Pseudomonadota</taxon>
        <taxon>Betaproteobacteria</taxon>
        <taxon>Burkholderiales</taxon>
        <taxon>Burkholderiaceae</taxon>
        <taxon>Caballeronia</taxon>
    </lineage>
</organism>
<dbReference type="EMBL" id="FCOB02000003">
    <property type="protein sequence ID" value="SAK46880.1"/>
    <property type="molecule type" value="Genomic_DNA"/>
</dbReference>
<gene>
    <name evidence="2" type="ORF">AWB83_00772</name>
</gene>
<keyword evidence="1" id="KW-0472">Membrane</keyword>
<dbReference type="STRING" id="1777144.AWB83_00772"/>
<comment type="caution">
    <text evidence="2">The sequence shown here is derived from an EMBL/GenBank/DDBJ whole genome shotgun (WGS) entry which is preliminary data.</text>
</comment>
<keyword evidence="1" id="KW-1133">Transmembrane helix</keyword>
<feature type="transmembrane region" description="Helical" evidence="1">
    <location>
        <begin position="47"/>
        <end position="69"/>
    </location>
</feature>
<dbReference type="InterPro" id="IPR010266">
    <property type="entry name" value="NnrS"/>
</dbReference>
<dbReference type="AlphaFoldDB" id="A0A157ZMY4"/>
<proteinExistence type="predicted"/>
<accession>A0A157ZMY4</accession>
<sequence length="81" mass="8674">MITRIARGHTGRPLVADKRDIACYALVMASGALRVLGPLAMPSWHSTSIFAAGTCWVLAFALYVAAYAAPLFRPREDGKPG</sequence>